<comment type="caution">
    <text evidence="3">The sequence shown here is derived from an EMBL/GenBank/DDBJ whole genome shotgun (WGS) entry which is preliminary data.</text>
</comment>
<feature type="compositionally biased region" description="Basic and acidic residues" evidence="2">
    <location>
        <begin position="532"/>
        <end position="541"/>
    </location>
</feature>
<evidence type="ECO:0000256" key="1">
    <source>
        <dbReference type="ARBA" id="ARBA00022581"/>
    </source>
</evidence>
<feature type="compositionally biased region" description="Polar residues" evidence="2">
    <location>
        <begin position="678"/>
        <end position="694"/>
    </location>
</feature>
<gene>
    <name evidence="3" type="ORF">PsYK624_170650</name>
</gene>
<feature type="region of interest" description="Disordered" evidence="2">
    <location>
        <begin position="527"/>
        <end position="654"/>
    </location>
</feature>
<feature type="compositionally biased region" description="Basic residues" evidence="2">
    <location>
        <begin position="897"/>
        <end position="910"/>
    </location>
</feature>
<dbReference type="EMBL" id="BPQB01000197">
    <property type="protein sequence ID" value="GJF00764.1"/>
    <property type="molecule type" value="Genomic_DNA"/>
</dbReference>
<feature type="region of interest" description="Disordered" evidence="2">
    <location>
        <begin position="379"/>
        <end position="468"/>
    </location>
</feature>
<protein>
    <submittedName>
        <fullName evidence="3">Uncharacterized protein</fullName>
    </submittedName>
</protein>
<keyword evidence="4" id="KW-1185">Reference proteome</keyword>
<proteinExistence type="predicted"/>
<evidence type="ECO:0000313" key="3">
    <source>
        <dbReference type="EMBL" id="GJF00764.1"/>
    </source>
</evidence>
<organism evidence="3 4">
    <name type="scientific">Phanerochaete sordida</name>
    <dbReference type="NCBI Taxonomy" id="48140"/>
    <lineage>
        <taxon>Eukaryota</taxon>
        <taxon>Fungi</taxon>
        <taxon>Dikarya</taxon>
        <taxon>Basidiomycota</taxon>
        <taxon>Agaricomycotina</taxon>
        <taxon>Agaricomycetes</taxon>
        <taxon>Polyporales</taxon>
        <taxon>Phanerochaetaceae</taxon>
        <taxon>Phanerochaete</taxon>
    </lineage>
</organism>
<feature type="compositionally biased region" description="Polar residues" evidence="2">
    <location>
        <begin position="566"/>
        <end position="579"/>
    </location>
</feature>
<feature type="compositionally biased region" description="Basic residues" evidence="2">
    <location>
        <begin position="452"/>
        <end position="462"/>
    </location>
</feature>
<accession>A0A9P3GT51</accession>
<feature type="compositionally biased region" description="Basic and acidic residues" evidence="2">
    <location>
        <begin position="392"/>
        <end position="402"/>
    </location>
</feature>
<feature type="region of interest" description="Disordered" evidence="2">
    <location>
        <begin position="264"/>
        <end position="296"/>
    </location>
</feature>
<feature type="region of interest" description="Disordered" evidence="2">
    <location>
        <begin position="1"/>
        <end position="70"/>
    </location>
</feature>
<feature type="compositionally biased region" description="Low complexity" evidence="2">
    <location>
        <begin position="424"/>
        <end position="441"/>
    </location>
</feature>
<evidence type="ECO:0000256" key="2">
    <source>
        <dbReference type="SAM" id="MobiDB-lite"/>
    </source>
</evidence>
<feature type="region of interest" description="Disordered" evidence="2">
    <location>
        <begin position="868"/>
        <end position="910"/>
    </location>
</feature>
<dbReference type="Proteomes" id="UP000703269">
    <property type="component" value="Unassembled WGS sequence"/>
</dbReference>
<feature type="compositionally biased region" description="Basic and acidic residues" evidence="2">
    <location>
        <begin position="413"/>
        <end position="422"/>
    </location>
</feature>
<feature type="region of interest" description="Disordered" evidence="2">
    <location>
        <begin position="672"/>
        <end position="706"/>
    </location>
</feature>
<keyword evidence="1" id="KW-0945">Host-virus interaction</keyword>
<dbReference type="PANTHER" id="PTHR13037">
    <property type="entry name" value="FORMIN"/>
    <property type="match status" value="1"/>
</dbReference>
<name>A0A9P3GT51_9APHY</name>
<dbReference type="OrthoDB" id="2746120at2759"/>
<dbReference type="AlphaFoldDB" id="A0A9P3GT51"/>
<feature type="compositionally biased region" description="Pro residues" evidence="2">
    <location>
        <begin position="52"/>
        <end position="62"/>
    </location>
</feature>
<feature type="compositionally biased region" description="Low complexity" evidence="2">
    <location>
        <begin position="584"/>
        <end position="597"/>
    </location>
</feature>
<reference evidence="3 4" key="1">
    <citation type="submission" date="2021-08" db="EMBL/GenBank/DDBJ databases">
        <title>Draft Genome Sequence of Phanerochaete sordida strain YK-624.</title>
        <authorList>
            <person name="Mori T."/>
            <person name="Dohra H."/>
            <person name="Suzuki T."/>
            <person name="Kawagishi H."/>
            <person name="Hirai H."/>
        </authorList>
    </citation>
    <scope>NUCLEOTIDE SEQUENCE [LARGE SCALE GENOMIC DNA]</scope>
    <source>
        <strain evidence="3 4">YK-624</strain>
    </source>
</reference>
<evidence type="ECO:0000313" key="4">
    <source>
        <dbReference type="Proteomes" id="UP000703269"/>
    </source>
</evidence>
<sequence length="910" mass="99692">MSSTQPPPSLSQQANDPAHQAGGLPHGADGTSSPTVPPAQVDPVAATVSNADPPPLGPPLSPSPEDDDDDEIQFVHASGRSRTKEQRMAAVGKKAGHPGRFTGAAAEYLQGFVKQYEDIMKAYGGKSSELDEFYVSLRKTFWETFKWQDIREMYGEGGKNWDKGRTMRAANDSMKGYFTYRWTRLNGGGDRNNPFKGFAKKLRQPTAPRPKSVTSIQLYLSGNLARVNELYATRKEESSKTGIALRTEIAKELLLEEDEETQAEWARRAKEANQAADGEYREQNAGGPSDDPDDQEEARNRLVVFLKPFWSLLTQYTGLRNFTLLAGNPPEAGDDEYLLAVVSSGKTAERCPRNFHLFNPEKFEKQVLGTFMEFLHATKDSEGSPGASGDGELPRFRMHGCEDNSADGTPDPEPERTPREANEASTSGAAKRKATTTSSSTHPPGDAQSAKPKPKPKPKPRARNLEIPEWAHRALRTILGSMSQKDMEKELERLNKIPVDQEELWSKENRDAIWRLRELEREQFEQTLAQQRAREAPRDEADYLPEEDETPVPPSSPRVTRGRAATAQQSQLPQTTTAKSDGHPTSAQPSSAAPISPEGHNASPASVPPAQVQREDGGESTPPAAPGLVGATDEHRQPQVSSESGALDPSSELAGPAITFPASVSITNLSQRPAPFTASPSSTAIPGTANGTQSPSPPAPSFDDMPSNAQWIVEQYDTLISQPVPPTYEYLWKKLLADWVDLERALGFGYARSGFTYVRRPVEIGDWIQRARAKTVAPDKSAALHPTYKARWTAWWSLCNPAWRVRDPDEHPVIGGAGDWSTMLIPGKNGWINIISSLVCLGALADVEDWARSMLDVQWVVQEVLAAKRAEPPSEEASSEPRKRAAENAPKGQPAAKKAKKAKKTASKKK</sequence>
<dbReference type="PANTHER" id="PTHR13037:SF24">
    <property type="entry name" value="POLYCOMB PROTEIN PCL-RELATED"/>
    <property type="match status" value="1"/>
</dbReference>